<keyword evidence="5" id="KW-0133">Cell shape</keyword>
<feature type="transmembrane region" description="Helical" evidence="8">
    <location>
        <begin position="73"/>
        <end position="90"/>
    </location>
</feature>
<evidence type="ECO:0000256" key="8">
    <source>
        <dbReference type="SAM" id="Phobius"/>
    </source>
</evidence>
<evidence type="ECO:0000256" key="2">
    <source>
        <dbReference type="ARBA" id="ARBA00007776"/>
    </source>
</evidence>
<sequence length="182" mass="18622">MSRWILAALLLAAAVVVQVTAVNRLPLPWGAAPDLVLLAVTAIALRSSATAGAVAGFASGLAVDAAPPGDHEFGRYAMALCLAGYVVGALREPAESSALRPLGAAAAATVVTGLGFAFVGVVLGDPRITLEAVASDLAVTLLLTAAVAPFVLYPSLWAVRRRTGDDFTGIGDVSWTSRRSRR</sequence>
<evidence type="ECO:0000256" key="1">
    <source>
        <dbReference type="ARBA" id="ARBA00004651"/>
    </source>
</evidence>
<comment type="caution">
    <text evidence="9">The sequence shown here is derived from an EMBL/GenBank/DDBJ whole genome shotgun (WGS) entry which is preliminary data.</text>
</comment>
<name>A0A4R6UTT9_9ACTN</name>
<feature type="transmembrane region" description="Helical" evidence="8">
    <location>
        <begin position="102"/>
        <end position="123"/>
    </location>
</feature>
<comment type="similarity">
    <text evidence="2">Belongs to the MreD family.</text>
</comment>
<proteinExistence type="inferred from homology"/>
<keyword evidence="4 8" id="KW-0812">Transmembrane</keyword>
<keyword evidence="6 8" id="KW-1133">Transmembrane helix</keyword>
<evidence type="ECO:0000256" key="6">
    <source>
        <dbReference type="ARBA" id="ARBA00022989"/>
    </source>
</evidence>
<dbReference type="AlphaFoldDB" id="A0A4R6UTT9"/>
<keyword evidence="10" id="KW-1185">Reference proteome</keyword>
<evidence type="ECO:0000256" key="5">
    <source>
        <dbReference type="ARBA" id="ARBA00022960"/>
    </source>
</evidence>
<dbReference type="InterPro" id="IPR007227">
    <property type="entry name" value="Cell_shape_determining_MreD"/>
</dbReference>
<reference evidence="9 10" key="1">
    <citation type="submission" date="2019-03" db="EMBL/GenBank/DDBJ databases">
        <title>Genomic Encyclopedia of Type Strains, Phase IV (KMG-IV): sequencing the most valuable type-strain genomes for metagenomic binning, comparative biology and taxonomic classification.</title>
        <authorList>
            <person name="Goeker M."/>
        </authorList>
    </citation>
    <scope>NUCLEOTIDE SEQUENCE [LARGE SCALE GENOMIC DNA]</scope>
    <source>
        <strain evidence="9 10">DSM 46770</strain>
    </source>
</reference>
<evidence type="ECO:0000256" key="7">
    <source>
        <dbReference type="ARBA" id="ARBA00023136"/>
    </source>
</evidence>
<dbReference type="RefSeq" id="WP_133743047.1">
    <property type="nucleotide sequence ID" value="NZ_SNYN01000023.1"/>
</dbReference>
<dbReference type="EMBL" id="SNYN01000023">
    <property type="protein sequence ID" value="TDQ46874.1"/>
    <property type="molecule type" value="Genomic_DNA"/>
</dbReference>
<evidence type="ECO:0000313" key="10">
    <source>
        <dbReference type="Proteomes" id="UP000295281"/>
    </source>
</evidence>
<dbReference type="OrthoDB" id="3473300at2"/>
<feature type="transmembrane region" description="Helical" evidence="8">
    <location>
        <begin position="135"/>
        <end position="153"/>
    </location>
</feature>
<evidence type="ECO:0000256" key="4">
    <source>
        <dbReference type="ARBA" id="ARBA00022692"/>
    </source>
</evidence>
<dbReference type="GO" id="GO:0005886">
    <property type="term" value="C:plasma membrane"/>
    <property type="evidence" value="ECO:0007669"/>
    <property type="project" value="UniProtKB-SubCell"/>
</dbReference>
<accession>A0A4R6UTT9</accession>
<organism evidence="9 10">
    <name type="scientific">Actinorugispora endophytica</name>
    <dbReference type="NCBI Taxonomy" id="1605990"/>
    <lineage>
        <taxon>Bacteria</taxon>
        <taxon>Bacillati</taxon>
        <taxon>Actinomycetota</taxon>
        <taxon>Actinomycetes</taxon>
        <taxon>Streptosporangiales</taxon>
        <taxon>Nocardiopsidaceae</taxon>
        <taxon>Actinorugispora</taxon>
    </lineage>
</organism>
<dbReference type="Proteomes" id="UP000295281">
    <property type="component" value="Unassembled WGS sequence"/>
</dbReference>
<evidence type="ECO:0000256" key="3">
    <source>
        <dbReference type="ARBA" id="ARBA00022475"/>
    </source>
</evidence>
<keyword evidence="3" id="KW-1003">Cell membrane</keyword>
<dbReference type="GO" id="GO:0008360">
    <property type="term" value="P:regulation of cell shape"/>
    <property type="evidence" value="ECO:0007669"/>
    <property type="project" value="UniProtKB-KW"/>
</dbReference>
<dbReference type="NCBIfam" id="TIGR03426">
    <property type="entry name" value="shape_MreD"/>
    <property type="match status" value="1"/>
</dbReference>
<gene>
    <name evidence="9" type="ORF">EV190_12328</name>
</gene>
<protein>
    <submittedName>
        <fullName evidence="9">Rod shape-determining protein MreD</fullName>
    </submittedName>
</protein>
<evidence type="ECO:0000313" key="9">
    <source>
        <dbReference type="EMBL" id="TDQ46874.1"/>
    </source>
</evidence>
<comment type="subcellular location">
    <subcellularLocation>
        <location evidence="1">Cell membrane</location>
        <topology evidence="1">Multi-pass membrane protein</topology>
    </subcellularLocation>
</comment>
<keyword evidence="7 8" id="KW-0472">Membrane</keyword>